<evidence type="ECO:0000256" key="4">
    <source>
        <dbReference type="ARBA" id="ARBA00022561"/>
    </source>
</evidence>
<dbReference type="InterPro" id="IPR003514">
    <property type="entry name" value="Microviridae_protein_F"/>
</dbReference>
<evidence type="ECO:0000256" key="2">
    <source>
        <dbReference type="ARBA" id="ARBA00009963"/>
    </source>
</evidence>
<dbReference type="Gene3D" id="2.60.169.10">
    <property type="entry name" value="Microviridae F protein"/>
    <property type="match status" value="2"/>
</dbReference>
<evidence type="ECO:0000256" key="5">
    <source>
        <dbReference type="ARBA" id="ARBA00022844"/>
    </source>
</evidence>
<comment type="subcellular location">
    <subcellularLocation>
        <location evidence="1">Virion</location>
    </subcellularLocation>
</comment>
<dbReference type="Pfam" id="PF02305">
    <property type="entry name" value="Phage_F"/>
    <property type="match status" value="1"/>
</dbReference>
<keyword evidence="3" id="KW-1140">T=1 icosahedral capsid protein</keyword>
<dbReference type="EMBL" id="PP511893">
    <property type="protein sequence ID" value="XCD08576.1"/>
    <property type="molecule type" value="Genomic_DNA"/>
</dbReference>
<dbReference type="GO" id="GO:0039615">
    <property type="term" value="C:T=1 icosahedral viral capsid"/>
    <property type="evidence" value="ECO:0007669"/>
    <property type="project" value="UniProtKB-KW"/>
</dbReference>
<evidence type="ECO:0000313" key="6">
    <source>
        <dbReference type="EMBL" id="XCD08576.1"/>
    </source>
</evidence>
<evidence type="ECO:0000256" key="3">
    <source>
        <dbReference type="ARBA" id="ARBA00022431"/>
    </source>
</evidence>
<accession>A0AAU8BAJ1</accession>
<name>A0AAU8BAJ1_9VIRU</name>
<proteinExistence type="inferred from homology"/>
<comment type="similarity">
    <text evidence="2">Belongs to the microviridae F protein family.</text>
</comment>
<keyword evidence="5" id="KW-0946">Virion</keyword>
<dbReference type="GO" id="GO:0005198">
    <property type="term" value="F:structural molecule activity"/>
    <property type="evidence" value="ECO:0007669"/>
    <property type="project" value="InterPro"/>
</dbReference>
<dbReference type="SUPFAM" id="SSF88645">
    <property type="entry name" value="ssDNA viruses"/>
    <property type="match status" value="1"/>
</dbReference>
<sequence>MANRPSNISEQFSTAELINTQRSVFRDVPMEHKLSFNMGELVPLLTYTEVYPGDTFTPKVSLVVRTTDFVKPVMGSLMLDVWAFFCPDRLNWDHYGAFLGENESGAWTQTTEYLVPQFTTPAGGVSIDSLACHMGVPPGVAGIKFTQMGVRSYVRVYNRFFRDQNYIAPLTQYTDDTDRTCDNTVTELGGKVCKVAKLHDYFTSALPGPQKGEAVTIPLGTTAEVKGNGMTLGFDVVGQPGEPHAGLGASYTGSIIRNVLTPGTYGKPIGTGIGSPQVGPETSIGVTTDGTKSGLIADLTNATAATINALRLSVQTQRLLEKDARGGTRKPEIILNHFGVKTSDAVLQYPIYIGGFRVPIIFNQVNQTSATTTDSPLGNSAAYTLTADCQDLPTHSFEEHGTYLILCAVRQVHSYQQGLWKGFSVRRKLDKYWPVLAHLGEQPILSKELYAQGNEIEDEKAIGFQEAWNHLRFFPAITSGEFNSGATQSLDVWHLADWYDDAPIISQEFIEETDVFLKRALAEQKYNQIRVDCNVSMTMVRPMPVHSTPGMLDHF</sequence>
<reference evidence="6" key="1">
    <citation type="submission" date="2024-03" db="EMBL/GenBank/DDBJ databases">
        <title>Diverse circular DNA viruses in blood, oral, and fecal samples of captive lemurs.</title>
        <authorList>
            <person name="Paietta E.N."/>
            <person name="Kraberger S."/>
            <person name="Lund M.C."/>
            <person name="Custer J.M."/>
            <person name="Vargas K.M."/>
            <person name="Ehmke E.E."/>
            <person name="Yoder A.D."/>
            <person name="Varsani A."/>
        </authorList>
    </citation>
    <scope>NUCLEOTIDE SEQUENCE</scope>
    <source>
        <strain evidence="6">Duke_43SS_68</strain>
    </source>
</reference>
<dbReference type="InterPro" id="IPR016184">
    <property type="entry name" value="Capsid/spike_ssDNA_virus"/>
</dbReference>
<protein>
    <submittedName>
        <fullName evidence="6">Major capsid protein</fullName>
    </submittedName>
</protein>
<organism evidence="6">
    <name type="scientific">Dulem virus 168</name>
    <dbReference type="NCBI Taxonomy" id="3145645"/>
    <lineage>
        <taxon>Viruses</taxon>
        <taxon>Monodnaviria</taxon>
        <taxon>Sangervirae</taxon>
        <taxon>Phixviricota</taxon>
        <taxon>Malgrandaviricetes</taxon>
        <taxon>Petitvirales</taxon>
        <taxon>Microviridae</taxon>
        <taxon>Microvirus</taxon>
    </lineage>
</organism>
<keyword evidence="4" id="KW-0167">Capsid protein</keyword>
<dbReference type="InterPro" id="IPR037002">
    <property type="entry name" value="Microviridae_protein_F_sf"/>
</dbReference>
<evidence type="ECO:0000256" key="1">
    <source>
        <dbReference type="ARBA" id="ARBA00004328"/>
    </source>
</evidence>